<dbReference type="OrthoDB" id="548867at2759"/>
<dbReference type="PANTHER" id="PTHR12169">
    <property type="entry name" value="ATPASE N2B"/>
    <property type="match status" value="1"/>
</dbReference>
<keyword evidence="1" id="KW-0547">Nucleotide-binding</keyword>
<dbReference type="Pfam" id="PF03969">
    <property type="entry name" value="AFG1_ATPase"/>
    <property type="match status" value="1"/>
</dbReference>
<comment type="caution">
    <text evidence="4">The sequence shown here is derived from an EMBL/GenBank/DDBJ whole genome shotgun (WGS) entry which is preliminary data.</text>
</comment>
<proteinExistence type="predicted"/>
<sequence length="386" mass="40432">MVVLRVAADVDYRLTGVTATATTRNVAPAEAETSAAETGVVRVGSDCSTTPTVEREVEESAFRKESGGHWFFGSVASQRLHNQWRRRAAAAAAAARSTSEADGATDVAASGQSYPQLGVAGAPATVPLAYGRTLKVPCALGDAAFFTFEQLCGAKGLRAAVDDGGALAAPDFLALCRRFREIYITDVPQLGPAHRDEARRFVTLLDVAYDNRCYLSVAASVPMDILFVPLLEEAHRQGVDPRLGLPKNTSVSHQVGPMAGGGNGVAATEGDVTAADANRSDDEFAGSSISAPITALKSAAVPLSSPSPSPSPPPPPTTTTGSHHPAMGIGGSGLEQQRQHQNQQVLSTPKPGDLTLPWALLWEEVLMYHRAASRLAEMCPQVVRAG</sequence>
<keyword evidence="2" id="KW-0067">ATP-binding</keyword>
<evidence type="ECO:0000256" key="1">
    <source>
        <dbReference type="ARBA" id="ARBA00022741"/>
    </source>
</evidence>
<evidence type="ECO:0000313" key="5">
    <source>
        <dbReference type="Proteomes" id="UP000747110"/>
    </source>
</evidence>
<organism evidence="4 5">
    <name type="scientific">Volvox reticuliferus</name>
    <dbReference type="NCBI Taxonomy" id="1737510"/>
    <lineage>
        <taxon>Eukaryota</taxon>
        <taxon>Viridiplantae</taxon>
        <taxon>Chlorophyta</taxon>
        <taxon>core chlorophytes</taxon>
        <taxon>Chlorophyceae</taxon>
        <taxon>CS clade</taxon>
        <taxon>Chlamydomonadales</taxon>
        <taxon>Volvocaceae</taxon>
        <taxon>Volvox</taxon>
    </lineage>
</organism>
<feature type="region of interest" description="Disordered" evidence="3">
    <location>
        <begin position="240"/>
        <end position="267"/>
    </location>
</feature>
<protein>
    <submittedName>
        <fullName evidence="4">Uncharacterized protein</fullName>
    </submittedName>
</protein>
<evidence type="ECO:0000313" key="4">
    <source>
        <dbReference type="EMBL" id="GIL91703.1"/>
    </source>
</evidence>
<feature type="compositionally biased region" description="Polar residues" evidence="3">
    <location>
        <begin position="334"/>
        <end position="347"/>
    </location>
</feature>
<dbReference type="GO" id="GO:0016887">
    <property type="term" value="F:ATP hydrolysis activity"/>
    <property type="evidence" value="ECO:0007669"/>
    <property type="project" value="InterPro"/>
</dbReference>
<reference evidence="4" key="1">
    <citation type="journal article" date="2021" name="Proc. Natl. Acad. Sci. U.S.A.">
        <title>Three genomes in the algal genus Volvox reveal the fate of a haploid sex-determining region after a transition to homothallism.</title>
        <authorList>
            <person name="Yamamoto K."/>
            <person name="Hamaji T."/>
            <person name="Kawai-Toyooka H."/>
            <person name="Matsuzaki R."/>
            <person name="Takahashi F."/>
            <person name="Nishimura Y."/>
            <person name="Kawachi M."/>
            <person name="Noguchi H."/>
            <person name="Minakuchi Y."/>
            <person name="Umen J.G."/>
            <person name="Toyoda A."/>
            <person name="Nozaki H."/>
        </authorList>
    </citation>
    <scope>NUCLEOTIDE SEQUENCE</scope>
    <source>
        <strain evidence="4">NIES-3786</strain>
    </source>
</reference>
<name>A0A8J4G0J1_9CHLO</name>
<dbReference type="PANTHER" id="PTHR12169:SF29">
    <property type="entry name" value="AFG1-LIKE ATPASE FAMILY PROTEIN"/>
    <property type="match status" value="1"/>
</dbReference>
<feature type="compositionally biased region" description="Pro residues" evidence="3">
    <location>
        <begin position="305"/>
        <end position="317"/>
    </location>
</feature>
<dbReference type="Proteomes" id="UP000747110">
    <property type="component" value="Unassembled WGS sequence"/>
</dbReference>
<feature type="region of interest" description="Disordered" evidence="3">
    <location>
        <begin position="299"/>
        <end position="352"/>
    </location>
</feature>
<keyword evidence="5" id="KW-1185">Reference proteome</keyword>
<accession>A0A8J4G0J1</accession>
<dbReference type="AlphaFoldDB" id="A0A8J4G0J1"/>
<dbReference type="GO" id="GO:0005739">
    <property type="term" value="C:mitochondrion"/>
    <property type="evidence" value="ECO:0007669"/>
    <property type="project" value="TreeGrafter"/>
</dbReference>
<gene>
    <name evidence="4" type="ORF">Vretifemale_19291</name>
</gene>
<evidence type="ECO:0000256" key="3">
    <source>
        <dbReference type="SAM" id="MobiDB-lite"/>
    </source>
</evidence>
<dbReference type="InterPro" id="IPR005654">
    <property type="entry name" value="ATPase_AFG1-like"/>
</dbReference>
<dbReference type="EMBL" id="BNCP01000068">
    <property type="protein sequence ID" value="GIL91703.1"/>
    <property type="molecule type" value="Genomic_DNA"/>
</dbReference>
<evidence type="ECO:0000256" key="2">
    <source>
        <dbReference type="ARBA" id="ARBA00022840"/>
    </source>
</evidence>
<dbReference type="GO" id="GO:0005524">
    <property type="term" value="F:ATP binding"/>
    <property type="evidence" value="ECO:0007669"/>
    <property type="project" value="UniProtKB-KW"/>
</dbReference>